<dbReference type="RefSeq" id="WP_380719214.1">
    <property type="nucleotide sequence ID" value="NZ_JBHTLK010000005.1"/>
</dbReference>
<dbReference type="EMBL" id="JBHTLK010000005">
    <property type="protein sequence ID" value="MFD1145958.1"/>
    <property type="molecule type" value="Genomic_DNA"/>
</dbReference>
<proteinExistence type="predicted"/>
<reference evidence="2" key="1">
    <citation type="journal article" date="2019" name="Int. J. Syst. Evol. Microbiol.">
        <title>The Global Catalogue of Microorganisms (GCM) 10K type strain sequencing project: providing services to taxonomists for standard genome sequencing and annotation.</title>
        <authorList>
            <consortium name="The Broad Institute Genomics Platform"/>
            <consortium name="The Broad Institute Genome Sequencing Center for Infectious Disease"/>
            <person name="Wu L."/>
            <person name="Ma J."/>
        </authorList>
    </citation>
    <scope>NUCLEOTIDE SEQUENCE [LARGE SCALE GENOMIC DNA]</scope>
    <source>
        <strain evidence="2">CCUG 60214</strain>
    </source>
</reference>
<protein>
    <recommendedName>
        <fullName evidence="3">HNH endonuclease</fullName>
    </recommendedName>
</protein>
<gene>
    <name evidence="1" type="ORF">ACFQ3T_02335</name>
</gene>
<sequence>MGLSTYNGFSGRQREQVQRWLNEQWDSGELPRPSVCVACGQIEGIIDGHLENYDEPTSYVDLCVTCHLLLHMRFRRAAAWLRYRERVAAGWQAPPMHRRGQAIGELAKGILAGKYPAGVQRAAAPGKTFLDQLSTTAAPLW</sequence>
<evidence type="ECO:0000313" key="1">
    <source>
        <dbReference type="EMBL" id="MFD1145958.1"/>
    </source>
</evidence>
<comment type="caution">
    <text evidence="1">The sequence shown here is derived from an EMBL/GenBank/DDBJ whole genome shotgun (WGS) entry which is preliminary data.</text>
</comment>
<accession>A0ABW3QDR9</accession>
<keyword evidence="2" id="KW-1185">Reference proteome</keyword>
<evidence type="ECO:0008006" key="3">
    <source>
        <dbReference type="Google" id="ProtNLM"/>
    </source>
</evidence>
<evidence type="ECO:0000313" key="2">
    <source>
        <dbReference type="Proteomes" id="UP001597168"/>
    </source>
</evidence>
<organism evidence="1 2">
    <name type="scientific">Saccharothrix hoggarensis</name>
    <dbReference type="NCBI Taxonomy" id="913853"/>
    <lineage>
        <taxon>Bacteria</taxon>
        <taxon>Bacillati</taxon>
        <taxon>Actinomycetota</taxon>
        <taxon>Actinomycetes</taxon>
        <taxon>Pseudonocardiales</taxon>
        <taxon>Pseudonocardiaceae</taxon>
        <taxon>Saccharothrix</taxon>
    </lineage>
</organism>
<name>A0ABW3QDR9_9PSEU</name>
<dbReference type="Proteomes" id="UP001597168">
    <property type="component" value="Unassembled WGS sequence"/>
</dbReference>